<reference evidence="2" key="1">
    <citation type="journal article" date="2014" name="Front. Microbiol.">
        <title>High frequency of phylogenetically diverse reductive dehalogenase-homologous genes in deep subseafloor sedimentary metagenomes.</title>
        <authorList>
            <person name="Kawai M."/>
            <person name="Futagami T."/>
            <person name="Toyoda A."/>
            <person name="Takaki Y."/>
            <person name="Nishi S."/>
            <person name="Hori S."/>
            <person name="Arai W."/>
            <person name="Tsubouchi T."/>
            <person name="Morono Y."/>
            <person name="Uchiyama I."/>
            <person name="Ito T."/>
            <person name="Fujiyama A."/>
            <person name="Inagaki F."/>
            <person name="Takami H."/>
        </authorList>
    </citation>
    <scope>NUCLEOTIDE SEQUENCE</scope>
    <source>
        <strain evidence="2">Expedition CK06-06</strain>
    </source>
</reference>
<dbReference type="PANTHER" id="PTHR42731">
    <property type="entry name" value="SLL1084 PROTEIN"/>
    <property type="match status" value="1"/>
</dbReference>
<evidence type="ECO:0000259" key="1">
    <source>
        <dbReference type="Pfam" id="PF19864"/>
    </source>
</evidence>
<dbReference type="PANTHER" id="PTHR42731:SF5">
    <property type="entry name" value="RADICAL SAM DOMAIN PROTEIN"/>
    <property type="match status" value="1"/>
</dbReference>
<dbReference type="InterPro" id="IPR045784">
    <property type="entry name" value="Radical_SAM_N2"/>
</dbReference>
<dbReference type="EMBL" id="BART01027385">
    <property type="protein sequence ID" value="GAG92426.1"/>
    <property type="molecule type" value="Genomic_DNA"/>
</dbReference>
<dbReference type="Gene3D" id="3.40.50.280">
    <property type="entry name" value="Cobalamin-binding domain"/>
    <property type="match status" value="1"/>
</dbReference>
<organism evidence="2">
    <name type="scientific">marine sediment metagenome</name>
    <dbReference type="NCBI Taxonomy" id="412755"/>
    <lineage>
        <taxon>unclassified sequences</taxon>
        <taxon>metagenomes</taxon>
        <taxon>ecological metagenomes</taxon>
    </lineage>
</organism>
<comment type="caution">
    <text evidence="2">The sequence shown here is derived from an EMBL/GenBank/DDBJ whole genome shotgun (WGS) entry which is preliminary data.</text>
</comment>
<gene>
    <name evidence="2" type="ORF">S01H4_48556</name>
</gene>
<name>X1D7I1_9ZZZZ</name>
<proteinExistence type="predicted"/>
<dbReference type="Pfam" id="PF19864">
    <property type="entry name" value="Radical_SAM_N2"/>
    <property type="match status" value="1"/>
</dbReference>
<feature type="domain" description="Radical SAM" evidence="1">
    <location>
        <begin position="46"/>
        <end position="190"/>
    </location>
</feature>
<dbReference type="AlphaFoldDB" id="X1D7I1"/>
<protein>
    <recommendedName>
        <fullName evidence="1">Radical SAM domain-containing protein</fullName>
    </recommendedName>
</protein>
<accession>X1D7I1</accession>
<sequence length="190" mass="21011">MGWDEIKKARRRLSREQGTIIKDWGGRIPIALIYPNSYYVGMSNLGVHTIYSLLNSYSEVVCERAFWGKDSSIQQLTPLCLESQRPLSDFAVLAFSVTYEVDYFNVVQILKASGIPLYAADRDERHPVVIAGGACITANPMPLSPFFDCLCIGEAEPILPAMLSVLSEGIRGKRDELLKALAALPGLYVP</sequence>
<feature type="non-terminal residue" evidence="2">
    <location>
        <position position="190"/>
    </location>
</feature>
<evidence type="ECO:0000313" key="2">
    <source>
        <dbReference type="EMBL" id="GAG92426.1"/>
    </source>
</evidence>